<keyword evidence="5" id="KW-0560">Oxidoreductase</keyword>
<gene>
    <name evidence="8" type="ORF">FHR33_000802</name>
</gene>
<dbReference type="InterPro" id="IPR010496">
    <property type="entry name" value="AL/BT2_dom"/>
</dbReference>
<feature type="domain" description="Glucose-methanol-choline oxidoreductase C-terminal" evidence="6">
    <location>
        <begin position="472"/>
        <end position="611"/>
    </location>
</feature>
<dbReference type="InterPro" id="IPR036188">
    <property type="entry name" value="FAD/NAD-bd_sf"/>
</dbReference>
<dbReference type="GO" id="GO:0016787">
    <property type="term" value="F:hydrolase activity"/>
    <property type="evidence" value="ECO:0007669"/>
    <property type="project" value="InterPro"/>
</dbReference>
<keyword evidence="4" id="KW-0274">FAD</keyword>
<dbReference type="PANTHER" id="PTHR42784">
    <property type="entry name" value="PYRANOSE 2-OXIDASE"/>
    <property type="match status" value="1"/>
</dbReference>
<dbReference type="Pfam" id="PF06439">
    <property type="entry name" value="3keto-disac_hyd"/>
    <property type="match status" value="1"/>
</dbReference>
<reference evidence="8 9" key="1">
    <citation type="submission" date="2020-08" db="EMBL/GenBank/DDBJ databases">
        <title>Sequencing the genomes of 1000 actinobacteria strains.</title>
        <authorList>
            <person name="Klenk H.-P."/>
        </authorList>
    </citation>
    <scope>NUCLEOTIDE SEQUENCE [LARGE SCALE GENOMIC DNA]</scope>
    <source>
        <strain evidence="8 9">DSM 44320</strain>
    </source>
</reference>
<evidence type="ECO:0000256" key="5">
    <source>
        <dbReference type="ARBA" id="ARBA00023002"/>
    </source>
</evidence>
<proteinExistence type="inferred from homology"/>
<name>A0A7W5YL81_9ACTN</name>
<evidence type="ECO:0000313" key="8">
    <source>
        <dbReference type="EMBL" id="MBB3724942.1"/>
    </source>
</evidence>
<keyword evidence="9" id="KW-1185">Reference proteome</keyword>
<dbReference type="InterPro" id="IPR051473">
    <property type="entry name" value="P2Ox-like"/>
</dbReference>
<protein>
    <submittedName>
        <fullName evidence="8">Choline dehydrogenase-like flavoprotein</fullName>
    </submittedName>
</protein>
<dbReference type="EMBL" id="JACIBV010000001">
    <property type="protein sequence ID" value="MBB3724942.1"/>
    <property type="molecule type" value="Genomic_DNA"/>
</dbReference>
<comment type="caution">
    <text evidence="8">The sequence shown here is derived from an EMBL/GenBank/DDBJ whole genome shotgun (WGS) entry which is preliminary data.</text>
</comment>
<accession>A0A7W5YL81</accession>
<feature type="domain" description="3-keto-alpha-glucoside-1,2-lyase/3-keto-2-hydroxy-glucal hydratase" evidence="7">
    <location>
        <begin position="631"/>
        <end position="818"/>
    </location>
</feature>
<comment type="cofactor">
    <cofactor evidence="1">
        <name>FAD</name>
        <dbReference type="ChEBI" id="CHEBI:57692"/>
    </cofactor>
</comment>
<evidence type="ECO:0000313" key="9">
    <source>
        <dbReference type="Proteomes" id="UP000579945"/>
    </source>
</evidence>
<evidence type="ECO:0000256" key="1">
    <source>
        <dbReference type="ARBA" id="ARBA00001974"/>
    </source>
</evidence>
<dbReference type="AlphaFoldDB" id="A0A7W5YL81"/>
<dbReference type="GeneID" id="95387407"/>
<dbReference type="Proteomes" id="UP000579945">
    <property type="component" value="Unassembled WGS sequence"/>
</dbReference>
<dbReference type="InterPro" id="IPR007867">
    <property type="entry name" value="GMC_OxRtase_C"/>
</dbReference>
<evidence type="ECO:0000259" key="6">
    <source>
        <dbReference type="Pfam" id="PF05199"/>
    </source>
</evidence>
<dbReference type="Gene3D" id="3.50.50.60">
    <property type="entry name" value="FAD/NAD(P)-binding domain"/>
    <property type="match status" value="2"/>
</dbReference>
<sequence length="821" mass="88317">MATQTQVTEFSRDVLGRYVCNTLAEAMASTDSQATPGARPFDVVVIGGGSFGAVVAAHMFNVDVSRTHRILVLEGGPFMLPEQVQNLPMLGLNVPAATSIAALRQAGQAHVARNEVWGLAWHSPVPFPGLAYCVGGRSLYWGGWAPRPLPEELSPTVWPKALVDDLEDGQLDTASQQIGVDQTNDFIFGPLHNALRERLHEAVRGQRVPGAMDLGALPHHPALRDGLPSPAQLGQLLGMNPEAAGERGAQELADQLKLEAPLAVQASTRPGFFPNNKFSAGPLLVQAARAAWADSGGDDADKRLMIVPRCHVLRLDTRGSEVVGVQTSHGYVPLPPGGAVVIALGTIESTRLALHAFDALPGTGPIGSGLMAHLRSNLTIRIPREALGQITEHELMAAALLLKGHAVDADGRERFFHLQITAAGLGSRSADSEAELFKKLPDIDLFNRFQSASDTHVVITLRGIGEMDPDNPANQIRLDPELDEYGIPRALVELSPSQADRQLWDEMDACADAAALAFANGSPFEVLDGTTFRPAAAGQAPCDVVPFIRRRDGLGTTHHEGGTLRLGDDPAGSVTTADCRLHGVDNAYAAGPALFPRLGSPNPMLTGVALARRLAEHLTPTRRFVATDNHEVLFDGTDMSAWRMAGAGRFQIVDGALQSIPGDGLGLLWCTRPTPTDFSLRLQYRLTRPDDNSGIFIRFPDPTSKGYDNSAWVAVDFGFEIQIDDLARPDGADMHRTGAIHGVDRQTYTATPARPPGKWNDYEIRVRGQDYTVILNGRQVTTFTNTDPDRGLPTTIDAPAYLGLQAHTGRVCFRNIRISVI</sequence>
<dbReference type="GO" id="GO:0016614">
    <property type="term" value="F:oxidoreductase activity, acting on CH-OH group of donors"/>
    <property type="evidence" value="ECO:0007669"/>
    <property type="project" value="InterPro"/>
</dbReference>
<organism evidence="8 9">
    <name type="scientific">Nonomuraea dietziae</name>
    <dbReference type="NCBI Taxonomy" id="65515"/>
    <lineage>
        <taxon>Bacteria</taxon>
        <taxon>Bacillati</taxon>
        <taxon>Actinomycetota</taxon>
        <taxon>Actinomycetes</taxon>
        <taxon>Streptosporangiales</taxon>
        <taxon>Streptosporangiaceae</taxon>
        <taxon>Nonomuraea</taxon>
    </lineage>
</organism>
<evidence type="ECO:0000256" key="2">
    <source>
        <dbReference type="ARBA" id="ARBA00010790"/>
    </source>
</evidence>
<dbReference type="SUPFAM" id="SSF51905">
    <property type="entry name" value="FAD/NAD(P)-binding domain"/>
    <property type="match status" value="1"/>
</dbReference>
<evidence type="ECO:0000256" key="4">
    <source>
        <dbReference type="ARBA" id="ARBA00022827"/>
    </source>
</evidence>
<evidence type="ECO:0000259" key="7">
    <source>
        <dbReference type="Pfam" id="PF06439"/>
    </source>
</evidence>
<dbReference type="RefSeq" id="WP_183643582.1">
    <property type="nucleotide sequence ID" value="NZ_BAAAXX010000161.1"/>
</dbReference>
<keyword evidence="3" id="KW-0285">Flavoprotein</keyword>
<dbReference type="PANTHER" id="PTHR42784:SF1">
    <property type="entry name" value="PYRANOSE 2-OXIDASE"/>
    <property type="match status" value="1"/>
</dbReference>
<dbReference type="Pfam" id="PF05199">
    <property type="entry name" value="GMC_oxred_C"/>
    <property type="match status" value="1"/>
</dbReference>
<dbReference type="Gene3D" id="2.60.120.560">
    <property type="entry name" value="Exo-inulinase, domain 1"/>
    <property type="match status" value="1"/>
</dbReference>
<evidence type="ECO:0000256" key="3">
    <source>
        <dbReference type="ARBA" id="ARBA00022630"/>
    </source>
</evidence>
<comment type="similarity">
    <text evidence="2">Belongs to the GMC oxidoreductase family.</text>
</comment>